<dbReference type="InterPro" id="IPR050740">
    <property type="entry name" value="Aldehyde_DH_Superfamily"/>
</dbReference>
<dbReference type="Gene3D" id="3.40.605.10">
    <property type="entry name" value="Aldehyde Dehydrogenase, Chain A, domain 1"/>
    <property type="match status" value="1"/>
</dbReference>
<dbReference type="InterPro" id="IPR015590">
    <property type="entry name" value="Aldehyde_DH_dom"/>
</dbReference>
<organism evidence="5 6">
    <name type="scientific">Cryptococcus amylolentus CBS 6039</name>
    <dbReference type="NCBI Taxonomy" id="1295533"/>
    <lineage>
        <taxon>Eukaryota</taxon>
        <taxon>Fungi</taxon>
        <taxon>Dikarya</taxon>
        <taxon>Basidiomycota</taxon>
        <taxon>Agaricomycotina</taxon>
        <taxon>Tremellomycetes</taxon>
        <taxon>Tremellales</taxon>
        <taxon>Cryptococcaceae</taxon>
        <taxon>Cryptococcus</taxon>
    </lineage>
</organism>
<feature type="domain" description="Aldehyde dehydrogenase" evidence="4">
    <location>
        <begin position="54"/>
        <end position="501"/>
    </location>
</feature>
<dbReference type="STRING" id="1295533.A0A1E3H9F2"/>
<name>A0A1E3H9F2_9TREE</name>
<dbReference type="InterPro" id="IPR016161">
    <property type="entry name" value="Ald_DH/histidinol_DH"/>
</dbReference>
<evidence type="ECO:0000256" key="2">
    <source>
        <dbReference type="PROSITE-ProRule" id="PRU10007"/>
    </source>
</evidence>
<evidence type="ECO:0000256" key="1">
    <source>
        <dbReference type="ARBA" id="ARBA00023002"/>
    </source>
</evidence>
<dbReference type="InterPro" id="IPR016162">
    <property type="entry name" value="Ald_DH_N"/>
</dbReference>
<dbReference type="Gene3D" id="3.40.309.10">
    <property type="entry name" value="Aldehyde Dehydrogenase, Chain A, domain 2"/>
    <property type="match status" value="1"/>
</dbReference>
<evidence type="ECO:0000313" key="6">
    <source>
        <dbReference type="Proteomes" id="UP000094065"/>
    </source>
</evidence>
<dbReference type="PANTHER" id="PTHR43353">
    <property type="entry name" value="SUCCINATE-SEMIALDEHYDE DEHYDROGENASE, MITOCHONDRIAL"/>
    <property type="match status" value="1"/>
</dbReference>
<dbReference type="GeneID" id="30159664"/>
<evidence type="ECO:0000259" key="4">
    <source>
        <dbReference type="Pfam" id="PF00171"/>
    </source>
</evidence>
<evidence type="ECO:0000256" key="3">
    <source>
        <dbReference type="RuleBase" id="RU003345"/>
    </source>
</evidence>
<dbReference type="Pfam" id="PF00171">
    <property type="entry name" value="Aldedh"/>
    <property type="match status" value="1"/>
</dbReference>
<feature type="active site" evidence="2">
    <location>
        <position position="284"/>
    </location>
</feature>
<dbReference type="SUPFAM" id="SSF53720">
    <property type="entry name" value="ALDH-like"/>
    <property type="match status" value="1"/>
</dbReference>
<keyword evidence="6" id="KW-1185">Reference proteome</keyword>
<dbReference type="GO" id="GO:0009450">
    <property type="term" value="P:gamma-aminobutyric acid catabolic process"/>
    <property type="evidence" value="ECO:0007669"/>
    <property type="project" value="TreeGrafter"/>
</dbReference>
<dbReference type="PANTHER" id="PTHR43353:SF6">
    <property type="entry name" value="CYTOPLASMIC ALDEHYDE DEHYDROGENASE (EUROFUNG)"/>
    <property type="match status" value="1"/>
</dbReference>
<dbReference type="InterPro" id="IPR016163">
    <property type="entry name" value="Ald_DH_C"/>
</dbReference>
<sequence>MVPKSLSRLPSLRSRGPCAPRDIRLLSTTPSKSTIQKVPLWVSGKEVFKSSAGTVTQKHTRTRQDSCEVVVAGEKETSEAAEISREAFQAWRGVSAWERRAILRKVPSLMQERFEEWKGLLLADTVYGEVMLGVDLDNALHLVDGAAETAVSNEGSLPPTVDGSLGLVSRVPYGPVLSIPAFNFPLCLAMRSIVYPLASGNTVILRGSSVIPQASAFLGPLFADAGIPEGVLQILNFSEHDAGARTSQLIADDNVRFVNFTGSTKLGKNLARQCGEHLKPSVLELGGKAPALILPSADLELAANNVLFGAFLNSGQICMSTERVIVHQDVAAEFESILKREAEKADWNGGMELVRSSVVETAQAMAKQAIESGARIVFSAPESSTDSLNAVRPTIFTDLPSTATILNEESFAPFFTLQTAPDIPSMIRLANSHETGLSSSVFGQGLDAIEVAEKMEMGTVHINGMSPHDQHVLPHGGTKNSGWGRFNGKSAVESFTQMKVIRIDRQKTRYPLSALYAGL</sequence>
<accession>A0A1E3H9F2</accession>
<keyword evidence="1 3" id="KW-0560">Oxidoreductase</keyword>
<dbReference type="AlphaFoldDB" id="A0A1E3H9F2"/>
<proteinExistence type="inferred from homology"/>
<evidence type="ECO:0000313" key="5">
    <source>
        <dbReference type="EMBL" id="ODN72950.1"/>
    </source>
</evidence>
<comment type="similarity">
    <text evidence="3">Belongs to the aldehyde dehydrogenase family.</text>
</comment>
<comment type="caution">
    <text evidence="5">The sequence shown here is derived from an EMBL/GenBank/DDBJ whole genome shotgun (WGS) entry which is preliminary data.</text>
</comment>
<dbReference type="PROSITE" id="PS00687">
    <property type="entry name" value="ALDEHYDE_DEHYDR_GLU"/>
    <property type="match status" value="1"/>
</dbReference>
<reference evidence="5 6" key="1">
    <citation type="submission" date="2016-06" db="EMBL/GenBank/DDBJ databases">
        <title>Evolution of pathogenesis and genome organization in the Tremellales.</title>
        <authorList>
            <person name="Cuomo C."/>
            <person name="Litvintseva A."/>
            <person name="Heitman J."/>
            <person name="Chen Y."/>
            <person name="Sun S."/>
            <person name="Springer D."/>
            <person name="Dromer F."/>
            <person name="Young S."/>
            <person name="Zeng Q."/>
            <person name="Chapman S."/>
            <person name="Gujja S."/>
            <person name="Saif S."/>
            <person name="Birren B."/>
        </authorList>
    </citation>
    <scope>NUCLEOTIDE SEQUENCE [LARGE SCALE GENOMIC DNA]</scope>
    <source>
        <strain evidence="5 6">CBS 6039</strain>
    </source>
</reference>
<dbReference type="OrthoDB" id="310895at2759"/>
<protein>
    <recommendedName>
        <fullName evidence="4">Aldehyde dehydrogenase domain-containing protein</fullName>
    </recommendedName>
</protein>
<dbReference type="EMBL" id="AWGJ01000014">
    <property type="protein sequence ID" value="ODN72950.1"/>
    <property type="molecule type" value="Genomic_DNA"/>
</dbReference>
<dbReference type="InterPro" id="IPR029510">
    <property type="entry name" value="Ald_DH_CS_GLU"/>
</dbReference>
<gene>
    <name evidence="5" type="ORF">L202_08355</name>
</gene>
<dbReference type="GO" id="GO:0004777">
    <property type="term" value="F:succinate-semialdehyde dehydrogenase (NAD+) activity"/>
    <property type="evidence" value="ECO:0007669"/>
    <property type="project" value="TreeGrafter"/>
</dbReference>
<dbReference type="RefSeq" id="XP_018988891.1">
    <property type="nucleotide sequence ID" value="XM_019143228.1"/>
</dbReference>
<dbReference type="Proteomes" id="UP000094065">
    <property type="component" value="Unassembled WGS sequence"/>
</dbReference>